<protein>
    <submittedName>
        <fullName evidence="1">Uncharacterized protein</fullName>
    </submittedName>
</protein>
<organism evidence="1">
    <name type="scientific">marine sediment metagenome</name>
    <dbReference type="NCBI Taxonomy" id="412755"/>
    <lineage>
        <taxon>unclassified sequences</taxon>
        <taxon>metagenomes</taxon>
        <taxon>ecological metagenomes</taxon>
    </lineage>
</organism>
<reference evidence="1" key="1">
    <citation type="journal article" date="2014" name="Front. Microbiol.">
        <title>High frequency of phylogenetically diverse reductive dehalogenase-homologous genes in deep subseafloor sedimentary metagenomes.</title>
        <authorList>
            <person name="Kawai M."/>
            <person name="Futagami T."/>
            <person name="Toyoda A."/>
            <person name="Takaki Y."/>
            <person name="Nishi S."/>
            <person name="Hori S."/>
            <person name="Arai W."/>
            <person name="Tsubouchi T."/>
            <person name="Morono Y."/>
            <person name="Uchiyama I."/>
            <person name="Ito T."/>
            <person name="Fujiyama A."/>
            <person name="Inagaki F."/>
            <person name="Takami H."/>
        </authorList>
    </citation>
    <scope>NUCLEOTIDE SEQUENCE</scope>
    <source>
        <strain evidence="1">Expedition CK06-06</strain>
    </source>
</reference>
<dbReference type="EMBL" id="BARS01020623">
    <property type="protein sequence ID" value="GAG09452.1"/>
    <property type="molecule type" value="Genomic_DNA"/>
</dbReference>
<proteinExistence type="predicted"/>
<evidence type="ECO:0000313" key="1">
    <source>
        <dbReference type="EMBL" id="GAG09452.1"/>
    </source>
</evidence>
<feature type="non-terminal residue" evidence="1">
    <location>
        <position position="1"/>
    </location>
</feature>
<name>X0VE07_9ZZZZ</name>
<comment type="caution">
    <text evidence="1">The sequence shown here is derived from an EMBL/GenBank/DDBJ whole genome shotgun (WGS) entry which is preliminary data.</text>
</comment>
<dbReference type="AlphaFoldDB" id="X0VE07"/>
<sequence>YTKVKNSGEAPENHAEFLNYLAAAAVYLTAHELSSGARGPSGAAQ</sequence>
<accession>X0VE07</accession>
<gene>
    <name evidence="1" type="ORF">S01H1_33226</name>
</gene>